<dbReference type="RefSeq" id="WP_171413158.1">
    <property type="nucleotide sequence ID" value="NZ_JABFJW010000041.1"/>
</dbReference>
<feature type="transmembrane region" description="Helical" evidence="1">
    <location>
        <begin position="40"/>
        <end position="58"/>
    </location>
</feature>
<sequence>MSPSPSPNRWMLTAFLLWLPGLVHVFPLLGVYALMFGRSFPLMMLAGLAVTGLALGAIQALVRDPRDPRALLITPASFLVGWSPLALLMGAEASFRAVAVLTLVSSVGCVLLGQWMLRPPARA</sequence>
<dbReference type="AlphaFoldDB" id="A0A7Y4JPR6"/>
<reference evidence="2 3" key="1">
    <citation type="submission" date="2020-05" db="EMBL/GenBank/DDBJ databases">
        <authorList>
            <person name="Whitworth D."/>
        </authorList>
    </citation>
    <scope>NUCLEOTIDE SEQUENCE [LARGE SCALE GENOMIC DNA]</scope>
    <source>
        <strain evidence="2 3">CA046A</strain>
    </source>
</reference>
<name>A0A7Y4JPR6_9BACT</name>
<protein>
    <submittedName>
        <fullName evidence="2">Uncharacterized protein</fullName>
    </submittedName>
</protein>
<dbReference type="Proteomes" id="UP000528460">
    <property type="component" value="Unassembled WGS sequence"/>
</dbReference>
<proteinExistence type="predicted"/>
<feature type="transmembrane region" description="Helical" evidence="1">
    <location>
        <begin position="97"/>
        <end position="117"/>
    </location>
</feature>
<keyword evidence="1" id="KW-0472">Membrane</keyword>
<keyword evidence="1" id="KW-0812">Transmembrane</keyword>
<comment type="caution">
    <text evidence="2">The sequence shown here is derived from an EMBL/GenBank/DDBJ whole genome shotgun (WGS) entry which is preliminary data.</text>
</comment>
<evidence type="ECO:0000313" key="3">
    <source>
        <dbReference type="Proteomes" id="UP000528460"/>
    </source>
</evidence>
<organism evidence="2 3">
    <name type="scientific">Corallococcus exercitus</name>
    <dbReference type="NCBI Taxonomy" id="2316736"/>
    <lineage>
        <taxon>Bacteria</taxon>
        <taxon>Pseudomonadati</taxon>
        <taxon>Myxococcota</taxon>
        <taxon>Myxococcia</taxon>
        <taxon>Myxococcales</taxon>
        <taxon>Cystobacterineae</taxon>
        <taxon>Myxococcaceae</taxon>
        <taxon>Corallococcus</taxon>
    </lineage>
</organism>
<feature type="transmembrane region" description="Helical" evidence="1">
    <location>
        <begin position="70"/>
        <end position="91"/>
    </location>
</feature>
<accession>A0A7Y4JPR6</accession>
<evidence type="ECO:0000256" key="1">
    <source>
        <dbReference type="SAM" id="Phobius"/>
    </source>
</evidence>
<evidence type="ECO:0000313" key="2">
    <source>
        <dbReference type="EMBL" id="NOK08941.1"/>
    </source>
</evidence>
<keyword evidence="1" id="KW-1133">Transmembrane helix</keyword>
<feature type="transmembrane region" description="Helical" evidence="1">
    <location>
        <begin position="12"/>
        <end position="34"/>
    </location>
</feature>
<gene>
    <name evidence="2" type="ORF">HNS30_07845</name>
</gene>
<dbReference type="EMBL" id="JABFJW010000041">
    <property type="protein sequence ID" value="NOK08941.1"/>
    <property type="molecule type" value="Genomic_DNA"/>
</dbReference>